<evidence type="ECO:0000313" key="2">
    <source>
        <dbReference type="EMBL" id="VAW47591.1"/>
    </source>
</evidence>
<dbReference type="PROSITE" id="PS00409">
    <property type="entry name" value="PROKAR_NTER_METHYL"/>
    <property type="match status" value="1"/>
</dbReference>
<dbReference type="InterPro" id="IPR049531">
    <property type="entry name" value="AFP_rpt"/>
</dbReference>
<evidence type="ECO:0008006" key="3">
    <source>
        <dbReference type="Google" id="ProtNLM"/>
    </source>
</evidence>
<dbReference type="Gene3D" id="2.160.20.160">
    <property type="match status" value="1"/>
</dbReference>
<reference evidence="2" key="1">
    <citation type="submission" date="2018-06" db="EMBL/GenBank/DDBJ databases">
        <authorList>
            <person name="Zhirakovskaya E."/>
        </authorList>
    </citation>
    <scope>NUCLEOTIDE SEQUENCE</scope>
</reference>
<dbReference type="EMBL" id="UOFC01000156">
    <property type="protein sequence ID" value="VAW47591.1"/>
    <property type="molecule type" value="Genomic_DNA"/>
</dbReference>
<keyword evidence="1" id="KW-1133">Transmembrane helix</keyword>
<dbReference type="InterPro" id="IPR045584">
    <property type="entry name" value="Pilin-like"/>
</dbReference>
<name>A0A3B0VX17_9ZZZZ</name>
<dbReference type="NCBIfam" id="TIGR02532">
    <property type="entry name" value="IV_pilin_GFxxxE"/>
    <property type="match status" value="1"/>
</dbReference>
<sequence length="498" mass="53473">MLFHNRKLCRNSGFSLVELTIVLAVIGFIVMGVMTTTGEFRSASKVEESHSITANLKEKLLTFALVNGYLPCPDTNTPPDGEEDRVGEVCVGTKGVVPYLNLGLTVEEVQDKWGNFVSYAVNQDVTNATLICDANSSASYFCNANTNFAAFTFRTPPVVGNKGEGNYTVCNKNATSCGGATPNENLLSDSASVVLVAYNEDGASVLANCTGTAWMDANRENCDKDVFYHRAEMTSEENNFFDDTISMISGNEIKALLLSPVTWNKTVGAGGGLPPTYQGYTLDAEDLVENGGRYQVKDDSNATATENTDVIVVNKNVTTALDLGRGDDQITIGNDLSSELVYDNVTGSVIDIGTQAQLNTGEGDDTVYIVGEANSDVYLAKGNDVFILGTNLTQFLSAGEGDDKVWIQGNVKSSASFTLASGDDVVWLGKAENNDEASSGGEIQASIDGGDGHDVLVLENMTKSEWELNTNLQAEIKNFEVVFFRADESKNREYIAPL</sequence>
<keyword evidence="1" id="KW-0812">Transmembrane</keyword>
<protein>
    <recommendedName>
        <fullName evidence="3">Prepilin-type N-terminal cleavage/methylation domain-containing protein</fullName>
    </recommendedName>
</protein>
<accession>A0A3B0VX17</accession>
<feature type="transmembrane region" description="Helical" evidence="1">
    <location>
        <begin position="12"/>
        <end position="34"/>
    </location>
</feature>
<proteinExistence type="predicted"/>
<dbReference type="SUPFAM" id="SSF54523">
    <property type="entry name" value="Pili subunits"/>
    <property type="match status" value="1"/>
</dbReference>
<keyword evidence="1" id="KW-0472">Membrane</keyword>
<evidence type="ECO:0000256" key="1">
    <source>
        <dbReference type="SAM" id="Phobius"/>
    </source>
</evidence>
<gene>
    <name evidence="2" type="ORF">MNBD_GAMMA03-1341</name>
</gene>
<dbReference type="AlphaFoldDB" id="A0A3B0VX17"/>
<organism evidence="2">
    <name type="scientific">hydrothermal vent metagenome</name>
    <dbReference type="NCBI Taxonomy" id="652676"/>
    <lineage>
        <taxon>unclassified sequences</taxon>
        <taxon>metagenomes</taxon>
        <taxon>ecological metagenomes</taxon>
    </lineage>
</organism>
<dbReference type="Pfam" id="PF18815">
    <property type="entry name" value="AFP_2"/>
    <property type="match status" value="1"/>
</dbReference>
<dbReference type="InterPro" id="IPR012902">
    <property type="entry name" value="N_methyl_site"/>
</dbReference>